<evidence type="ECO:0000256" key="2">
    <source>
        <dbReference type="ARBA" id="ARBA00022692"/>
    </source>
</evidence>
<keyword evidence="3 5" id="KW-1133">Transmembrane helix</keyword>
<name>A0A448ZK33_9STRA</name>
<dbReference type="GO" id="GO:0000822">
    <property type="term" value="F:inositol hexakisphosphate binding"/>
    <property type="evidence" value="ECO:0007669"/>
    <property type="project" value="TreeGrafter"/>
</dbReference>
<dbReference type="AlphaFoldDB" id="A0A448ZK33"/>
<accession>A0A448ZK33</accession>
<evidence type="ECO:0000256" key="3">
    <source>
        <dbReference type="ARBA" id="ARBA00022989"/>
    </source>
</evidence>
<evidence type="ECO:0000256" key="5">
    <source>
        <dbReference type="SAM" id="Phobius"/>
    </source>
</evidence>
<dbReference type="InterPro" id="IPR004342">
    <property type="entry name" value="EXS_C"/>
</dbReference>
<feature type="transmembrane region" description="Helical" evidence="5">
    <location>
        <begin position="129"/>
        <end position="147"/>
    </location>
</feature>
<evidence type="ECO:0000313" key="7">
    <source>
        <dbReference type="EMBL" id="VEU42395.1"/>
    </source>
</evidence>
<evidence type="ECO:0000256" key="1">
    <source>
        <dbReference type="ARBA" id="ARBA00004141"/>
    </source>
</evidence>
<proteinExistence type="predicted"/>
<dbReference type="OrthoDB" id="9970435at2759"/>
<evidence type="ECO:0000313" key="8">
    <source>
        <dbReference type="Proteomes" id="UP000291116"/>
    </source>
</evidence>
<dbReference type="GO" id="GO:0006817">
    <property type="term" value="P:phosphate ion transport"/>
    <property type="evidence" value="ECO:0007669"/>
    <property type="project" value="TreeGrafter"/>
</dbReference>
<dbReference type="PANTHER" id="PTHR10783:SF103">
    <property type="entry name" value="SOLUTE CARRIER FAMILY 53 MEMBER 1"/>
    <property type="match status" value="1"/>
</dbReference>
<dbReference type="PROSITE" id="PS51380">
    <property type="entry name" value="EXS"/>
    <property type="match status" value="1"/>
</dbReference>
<reference evidence="7 8" key="1">
    <citation type="submission" date="2019-01" db="EMBL/GenBank/DDBJ databases">
        <authorList>
            <person name="Ferrante I. M."/>
        </authorList>
    </citation>
    <scope>NUCLEOTIDE SEQUENCE [LARGE SCALE GENOMIC DNA]</scope>
    <source>
        <strain evidence="7 8">B856</strain>
    </source>
</reference>
<feature type="transmembrane region" description="Helical" evidence="5">
    <location>
        <begin position="198"/>
        <end position="218"/>
    </location>
</feature>
<gene>
    <name evidence="7" type="ORF">PSNMU_V1.4_AUG-EV-PASAV3_0094210</name>
</gene>
<feature type="transmembrane region" description="Helical" evidence="5">
    <location>
        <begin position="60"/>
        <end position="82"/>
    </location>
</feature>
<protein>
    <recommendedName>
        <fullName evidence="6">EXS domain-containing protein</fullName>
    </recommendedName>
</protein>
<sequence length="232" mass="26866">MLPLVFRFNQCLRKYADSGDRFPHLANASKYALSQLVTLTGAFHPLYLEVESGRELVYQVFWTFLFFASSIYSFTWDVYMDWGLGRKSYGFLGPRLMYPKKYAYYATIAMDLVLRSMWVLTLLPPSSGASFALPAYLYSLQVILELFRRTVWGFFRLENEHRSNVNRYRRVDFVPLHFDTGHDKHMYQKKLERSGASVLREVVLVTLVVVGFCIASIVSAQRANKSSSTDEL</sequence>
<dbReference type="GO" id="GO:0005794">
    <property type="term" value="C:Golgi apparatus"/>
    <property type="evidence" value="ECO:0007669"/>
    <property type="project" value="TreeGrafter"/>
</dbReference>
<evidence type="ECO:0000256" key="4">
    <source>
        <dbReference type="ARBA" id="ARBA00023136"/>
    </source>
</evidence>
<keyword evidence="4 5" id="KW-0472">Membrane</keyword>
<keyword evidence="2 5" id="KW-0812">Transmembrane</keyword>
<dbReference type="Proteomes" id="UP000291116">
    <property type="component" value="Unassembled WGS sequence"/>
</dbReference>
<comment type="subcellular location">
    <subcellularLocation>
        <location evidence="1">Membrane</location>
        <topology evidence="1">Multi-pass membrane protein</topology>
    </subcellularLocation>
</comment>
<dbReference type="PANTHER" id="PTHR10783">
    <property type="entry name" value="XENOTROPIC AND POLYTROPIC RETROVIRUS RECEPTOR 1-RELATED"/>
    <property type="match status" value="1"/>
</dbReference>
<evidence type="ECO:0000259" key="6">
    <source>
        <dbReference type="PROSITE" id="PS51380"/>
    </source>
</evidence>
<dbReference type="GO" id="GO:0016036">
    <property type="term" value="P:cellular response to phosphate starvation"/>
    <property type="evidence" value="ECO:0007669"/>
    <property type="project" value="TreeGrafter"/>
</dbReference>
<dbReference type="EMBL" id="CAACVS010000439">
    <property type="protein sequence ID" value="VEU42395.1"/>
    <property type="molecule type" value="Genomic_DNA"/>
</dbReference>
<feature type="domain" description="EXS" evidence="6">
    <location>
        <begin position="1"/>
        <end position="188"/>
    </location>
</feature>
<dbReference type="GO" id="GO:0005886">
    <property type="term" value="C:plasma membrane"/>
    <property type="evidence" value="ECO:0007669"/>
    <property type="project" value="TreeGrafter"/>
</dbReference>
<dbReference type="Pfam" id="PF03124">
    <property type="entry name" value="EXS"/>
    <property type="match status" value="1"/>
</dbReference>
<keyword evidence="8" id="KW-1185">Reference proteome</keyword>
<organism evidence="7 8">
    <name type="scientific">Pseudo-nitzschia multistriata</name>
    <dbReference type="NCBI Taxonomy" id="183589"/>
    <lineage>
        <taxon>Eukaryota</taxon>
        <taxon>Sar</taxon>
        <taxon>Stramenopiles</taxon>
        <taxon>Ochrophyta</taxon>
        <taxon>Bacillariophyta</taxon>
        <taxon>Bacillariophyceae</taxon>
        <taxon>Bacillariophycidae</taxon>
        <taxon>Bacillariales</taxon>
        <taxon>Bacillariaceae</taxon>
        <taxon>Pseudo-nitzschia</taxon>
    </lineage>
</organism>